<dbReference type="PANTHER" id="PTHR23508">
    <property type="entry name" value="CARBOXYLIC ACID TRANSPORTER PROTEIN HOMOLOG"/>
    <property type="match status" value="1"/>
</dbReference>
<sequence length="461" mass="48215">MNNTLDVRQLIDQQPIGRYQKWVVLLGFLIIALDGLDVAIIGFIAPQLKSDWGLGAQSLGPVLSAALIGLALGALIAGPLADRYGRKAVLLYSVLLFGIWTLASAFSPNLETLVVLRFLTGLGLGAAMPNASTLVSEYAPARSRSLLITLAFCGFSLGAAMGGFVSAWMIPNLGWRSVLVLGGVLPLLVLPLLYWRLPESVTFLVSNGADRQRILAIVRRLAPDHVNADSTFVMPAKRQGTDGAIGTILSQRYRFGTCMLWAGYVLALFLVYLFSGWLPTLVKEGGGFSVSEAAIVTACFQIGGPAGAISVGWAMDRCNPQRVLMLTFLFSGAVIFTIGQVVGNFAWLCAIACAVGFGLNGASVGMNALAAAFYPTEARATGASWMSGIGRIGAVLSAFAGAQMLALGWSFAQVFASLLIPAGLAALAVWLQGRNAALRFNAQGCTSGTPPAAPAGSAPAP</sequence>
<feature type="transmembrane region" description="Helical" evidence="5">
    <location>
        <begin position="290"/>
        <end position="311"/>
    </location>
</feature>
<dbReference type="Proteomes" id="UP000218731">
    <property type="component" value="Chromosome 1"/>
</dbReference>
<dbReference type="InterPro" id="IPR020846">
    <property type="entry name" value="MFS_dom"/>
</dbReference>
<dbReference type="InterPro" id="IPR011701">
    <property type="entry name" value="MFS"/>
</dbReference>
<feature type="transmembrane region" description="Helical" evidence="5">
    <location>
        <begin position="58"/>
        <end position="77"/>
    </location>
</feature>
<feature type="domain" description="Major facilitator superfamily (MFS) profile" evidence="6">
    <location>
        <begin position="23"/>
        <end position="437"/>
    </location>
</feature>
<dbReference type="Pfam" id="PF07690">
    <property type="entry name" value="MFS_1"/>
    <property type="match status" value="1"/>
</dbReference>
<dbReference type="EMBL" id="AP015029">
    <property type="protein sequence ID" value="BAW23470.1"/>
    <property type="molecule type" value="Genomic_DNA"/>
</dbReference>
<dbReference type="CDD" id="cd17365">
    <property type="entry name" value="MFS_PcaK_like"/>
    <property type="match status" value="1"/>
</dbReference>
<proteinExistence type="predicted"/>
<evidence type="ECO:0000256" key="3">
    <source>
        <dbReference type="ARBA" id="ARBA00022989"/>
    </source>
</evidence>
<feature type="transmembrane region" description="Helical" evidence="5">
    <location>
        <begin position="175"/>
        <end position="195"/>
    </location>
</feature>
<dbReference type="PROSITE" id="PS00217">
    <property type="entry name" value="SUGAR_TRANSPORT_2"/>
    <property type="match status" value="1"/>
</dbReference>
<dbReference type="RefSeq" id="WP_096426110.1">
    <property type="nucleotide sequence ID" value="NZ_AP015029.1"/>
</dbReference>
<gene>
    <name evidence="7" type="ORF">KF715C_ch28970</name>
</gene>
<evidence type="ECO:0000313" key="8">
    <source>
        <dbReference type="Proteomes" id="UP000218731"/>
    </source>
</evidence>
<dbReference type="InterPro" id="IPR005829">
    <property type="entry name" value="Sugar_transporter_CS"/>
</dbReference>
<feature type="transmembrane region" description="Helical" evidence="5">
    <location>
        <begin position="323"/>
        <end position="339"/>
    </location>
</feature>
<evidence type="ECO:0000259" key="6">
    <source>
        <dbReference type="PROSITE" id="PS50850"/>
    </source>
</evidence>
<comment type="subcellular location">
    <subcellularLocation>
        <location evidence="1">Membrane</location>
        <topology evidence="1">Multi-pass membrane protein</topology>
    </subcellularLocation>
</comment>
<dbReference type="PROSITE" id="PS00216">
    <property type="entry name" value="SUGAR_TRANSPORT_1"/>
    <property type="match status" value="1"/>
</dbReference>
<dbReference type="GO" id="GO:0046943">
    <property type="term" value="F:carboxylic acid transmembrane transporter activity"/>
    <property type="evidence" value="ECO:0007669"/>
    <property type="project" value="TreeGrafter"/>
</dbReference>
<evidence type="ECO:0000313" key="7">
    <source>
        <dbReference type="EMBL" id="BAW23470.1"/>
    </source>
</evidence>
<dbReference type="SUPFAM" id="SSF103473">
    <property type="entry name" value="MFS general substrate transporter"/>
    <property type="match status" value="1"/>
</dbReference>
<evidence type="ECO:0000256" key="2">
    <source>
        <dbReference type="ARBA" id="ARBA00022692"/>
    </source>
</evidence>
<feature type="transmembrane region" description="Helical" evidence="5">
    <location>
        <begin position="345"/>
        <end position="373"/>
    </location>
</feature>
<feature type="transmembrane region" description="Helical" evidence="5">
    <location>
        <begin position="89"/>
        <end position="108"/>
    </location>
</feature>
<dbReference type="GO" id="GO:0005886">
    <property type="term" value="C:plasma membrane"/>
    <property type="evidence" value="ECO:0007669"/>
    <property type="project" value="TreeGrafter"/>
</dbReference>
<evidence type="ECO:0000256" key="1">
    <source>
        <dbReference type="ARBA" id="ARBA00004141"/>
    </source>
</evidence>
<feature type="transmembrane region" description="Helical" evidence="5">
    <location>
        <begin position="385"/>
        <end position="405"/>
    </location>
</feature>
<keyword evidence="3 5" id="KW-1133">Transmembrane helix</keyword>
<dbReference type="PANTHER" id="PTHR23508:SF10">
    <property type="entry name" value="CARBOXYLIC ACID TRANSPORTER PROTEIN HOMOLOG"/>
    <property type="match status" value="1"/>
</dbReference>
<dbReference type="PROSITE" id="PS50850">
    <property type="entry name" value="MFS"/>
    <property type="match status" value="1"/>
</dbReference>
<protein>
    <submittedName>
        <fullName evidence="7">4-hydroxybenzoate transporter</fullName>
    </submittedName>
</protein>
<evidence type="ECO:0000256" key="4">
    <source>
        <dbReference type="ARBA" id="ARBA00023136"/>
    </source>
</evidence>
<evidence type="ECO:0000256" key="5">
    <source>
        <dbReference type="SAM" id="Phobius"/>
    </source>
</evidence>
<feature type="transmembrane region" description="Helical" evidence="5">
    <location>
        <begin position="258"/>
        <end position="278"/>
    </location>
</feature>
<keyword evidence="4 5" id="KW-0472">Membrane</keyword>
<keyword evidence="2 5" id="KW-0812">Transmembrane</keyword>
<feature type="transmembrane region" description="Helical" evidence="5">
    <location>
        <begin position="411"/>
        <end position="431"/>
    </location>
</feature>
<dbReference type="InterPro" id="IPR036259">
    <property type="entry name" value="MFS_trans_sf"/>
</dbReference>
<feature type="transmembrane region" description="Helical" evidence="5">
    <location>
        <begin position="114"/>
        <end position="135"/>
    </location>
</feature>
<name>A0A1L7NDC6_PSEPU</name>
<dbReference type="Gene3D" id="1.20.1250.20">
    <property type="entry name" value="MFS general substrate transporter like domains"/>
    <property type="match status" value="2"/>
</dbReference>
<feature type="transmembrane region" description="Helical" evidence="5">
    <location>
        <begin position="147"/>
        <end position="169"/>
    </location>
</feature>
<dbReference type="AlphaFoldDB" id="A0A1L7NDC6"/>
<feature type="transmembrane region" description="Helical" evidence="5">
    <location>
        <begin position="22"/>
        <end position="46"/>
    </location>
</feature>
<reference evidence="7 8" key="1">
    <citation type="submission" date="2015-11" db="EMBL/GenBank/DDBJ databases">
        <title>Complete genome sequencing of a biphenyl-degrading bacterium, Pseudomonas putida KF715 (=NBRC110667).</title>
        <authorList>
            <person name="Suenaga H."/>
            <person name="Fujihara N."/>
            <person name="Watanabe T."/>
            <person name="Hirose J."/>
            <person name="Kimura N."/>
            <person name="Yamazoe A."/>
            <person name="Hosoyama A."/>
            <person name="Shimodaira J."/>
            <person name="Furukawa K."/>
        </authorList>
    </citation>
    <scope>NUCLEOTIDE SEQUENCE [LARGE SCALE GENOMIC DNA]</scope>
    <source>
        <strain evidence="7 8">KF715</strain>
    </source>
</reference>
<organism evidence="7 8">
    <name type="scientific">Pseudomonas putida</name>
    <name type="common">Arthrobacter siderocapsulatus</name>
    <dbReference type="NCBI Taxonomy" id="303"/>
    <lineage>
        <taxon>Bacteria</taxon>
        <taxon>Pseudomonadati</taxon>
        <taxon>Pseudomonadota</taxon>
        <taxon>Gammaproteobacteria</taxon>
        <taxon>Pseudomonadales</taxon>
        <taxon>Pseudomonadaceae</taxon>
        <taxon>Pseudomonas</taxon>
    </lineage>
</organism>
<accession>A0A1L7NDC6</accession>